<organism evidence="1 2">
    <name type="scientific">Trichoderma guizhouense</name>
    <dbReference type="NCBI Taxonomy" id="1491466"/>
    <lineage>
        <taxon>Eukaryota</taxon>
        <taxon>Fungi</taxon>
        <taxon>Dikarya</taxon>
        <taxon>Ascomycota</taxon>
        <taxon>Pezizomycotina</taxon>
        <taxon>Sordariomycetes</taxon>
        <taxon>Hypocreomycetidae</taxon>
        <taxon>Hypocreales</taxon>
        <taxon>Hypocreaceae</taxon>
        <taxon>Trichoderma</taxon>
    </lineage>
</organism>
<reference evidence="1 2" key="1">
    <citation type="submission" date="2016-04" db="EMBL/GenBank/DDBJ databases">
        <title>Multiple horizontal gene transfer events from other fungi enriched the ability of the initially mycotrophic fungus Trichoderma (Ascomycota) to feed on dead plant biomass.</title>
        <authorList>
            <person name="Atanasova L."/>
            <person name="Chenthamara K."/>
            <person name="Zhang J."/>
            <person name="Grujic M."/>
            <person name="Henrissat B."/>
            <person name="Kuo A."/>
            <person name="Aertz A."/>
            <person name="Salamov A."/>
            <person name="Lipzen A."/>
            <person name="Labutti K."/>
            <person name="Barry K."/>
            <person name="Miao Y."/>
            <person name="Rahimi M.J."/>
            <person name="Shen Q."/>
            <person name="Grigoriev I.V."/>
            <person name="Kubicek C.P."/>
            <person name="Druzhinina I.S."/>
        </authorList>
    </citation>
    <scope>NUCLEOTIDE SEQUENCE [LARGE SCALE GENOMIC DNA]</scope>
    <source>
        <strain evidence="1 2">NJAU 4742</strain>
    </source>
</reference>
<proteinExistence type="predicted"/>
<dbReference type="Proteomes" id="UP000191004">
    <property type="component" value="Unassembled WGS sequence"/>
</dbReference>
<protein>
    <submittedName>
        <fullName evidence="1">Uncharacterized protein</fullName>
    </submittedName>
</protein>
<sequence length="162" mass="18527">MANSQWYSVYKLKFTLAVQDPDMPQPRYHTVVFVETDVDGSGMKFHVIGDITSGMSYEPSTTFHIEENSQPLHSKELLGYTKAVNFKQEWDSVLENIPPPPKQKAFNIETMKTEPVKEWNPLTFYNPGEHRKPLIKCTEWTEEQAIPALLKAGLIKETAIIS</sequence>
<dbReference type="EMBL" id="LVVK01000020">
    <property type="protein sequence ID" value="OPB38226.1"/>
    <property type="molecule type" value="Genomic_DNA"/>
</dbReference>
<keyword evidence="2" id="KW-1185">Reference proteome</keyword>
<dbReference type="InterPro" id="IPR046670">
    <property type="entry name" value="DUF6540"/>
</dbReference>
<dbReference type="AlphaFoldDB" id="A0A1T3CAU1"/>
<gene>
    <name evidence="1" type="ORF">A0O28_0013300</name>
</gene>
<evidence type="ECO:0000313" key="1">
    <source>
        <dbReference type="EMBL" id="OPB38226.1"/>
    </source>
</evidence>
<evidence type="ECO:0000313" key="2">
    <source>
        <dbReference type="Proteomes" id="UP000191004"/>
    </source>
</evidence>
<name>A0A1T3CAU1_9HYPO</name>
<comment type="caution">
    <text evidence="1">The sequence shown here is derived from an EMBL/GenBank/DDBJ whole genome shotgun (WGS) entry which is preliminary data.</text>
</comment>
<dbReference type="OrthoDB" id="4135672at2759"/>
<dbReference type="Pfam" id="PF20174">
    <property type="entry name" value="DUF6540"/>
    <property type="match status" value="1"/>
</dbReference>
<accession>A0A1T3CAU1</accession>